<dbReference type="EMBL" id="FTOH01000001">
    <property type="protein sequence ID" value="SIS44237.1"/>
    <property type="molecule type" value="Genomic_DNA"/>
</dbReference>
<dbReference type="AlphaFoldDB" id="A0A1N7J4R0"/>
<dbReference type="SUPFAM" id="SSF53067">
    <property type="entry name" value="Actin-like ATPase domain"/>
    <property type="match status" value="2"/>
</dbReference>
<dbReference type="GO" id="GO:0005829">
    <property type="term" value="C:cytosol"/>
    <property type="evidence" value="ECO:0007669"/>
    <property type="project" value="TreeGrafter"/>
</dbReference>
<dbReference type="GO" id="GO:0002949">
    <property type="term" value="P:tRNA threonylcarbamoyladenosine modification"/>
    <property type="evidence" value="ECO:0007669"/>
    <property type="project" value="InterPro"/>
</dbReference>
<dbReference type="Gene3D" id="3.30.420.40">
    <property type="match status" value="2"/>
</dbReference>
<comment type="similarity">
    <text evidence="2">Belongs to the KAE1 / TsaD family. TsaB subfamily.</text>
</comment>
<dbReference type="InterPro" id="IPR022496">
    <property type="entry name" value="T6A_TsaB"/>
</dbReference>
<protein>
    <recommendedName>
        <fullName evidence="3">tRNA threonylcarbamoyladenosine biosynthesis protein TsaB</fullName>
    </recommendedName>
    <alternativeName>
        <fullName evidence="6">t(6)A37 threonylcarbamoyladenosine biosynthesis protein TsaB</fullName>
    </alternativeName>
</protein>
<dbReference type="Proteomes" id="UP000185639">
    <property type="component" value="Unassembled WGS sequence"/>
</dbReference>
<sequence length="231" mass="24531">MSVILTIDASSSLCSVALNINGELVWNTEEQPRRHAQRLLPMIDDILADSGISRHQLDGLAFGRGPGSFTGIRIAVSVAQGLALGLNLPVCGISSLEAVALAAASNSEAGDRVLAIMDAHMGEVFWGEFDVLDGMTQAGGVEQVGSPELCLTQASEFGGLLAGDGLRLAPFSELNSAYATIQPEARIMAALANREWNNGNFGSPDNQLPVYLRNSVAWKKLDEQPSLLKRN</sequence>
<dbReference type="InterPro" id="IPR000905">
    <property type="entry name" value="Gcp-like_dom"/>
</dbReference>
<reference evidence="9" key="1">
    <citation type="submission" date="2017-01" db="EMBL/GenBank/DDBJ databases">
        <authorList>
            <person name="Varghese N."/>
            <person name="Submissions S."/>
        </authorList>
    </citation>
    <scope>NUCLEOTIDE SEQUENCE [LARGE SCALE GENOMIC DNA]</scope>
    <source>
        <strain evidence="9">DSM 24913</strain>
    </source>
</reference>
<evidence type="ECO:0000256" key="3">
    <source>
        <dbReference type="ARBA" id="ARBA00019012"/>
    </source>
</evidence>
<evidence type="ECO:0000256" key="6">
    <source>
        <dbReference type="ARBA" id="ARBA00032446"/>
    </source>
</evidence>
<dbReference type="PANTHER" id="PTHR11735:SF11">
    <property type="entry name" value="TRNA THREONYLCARBAMOYLADENOSINE BIOSYNTHESIS PROTEIN TSAB"/>
    <property type="match status" value="1"/>
</dbReference>
<evidence type="ECO:0000256" key="2">
    <source>
        <dbReference type="ARBA" id="ARBA00010493"/>
    </source>
</evidence>
<evidence type="ECO:0000256" key="1">
    <source>
        <dbReference type="ARBA" id="ARBA00004496"/>
    </source>
</evidence>
<name>A0A1N7J4R0_9GAMM</name>
<feature type="domain" description="Gcp-like" evidence="7">
    <location>
        <begin position="32"/>
        <end position="137"/>
    </location>
</feature>
<evidence type="ECO:0000313" key="8">
    <source>
        <dbReference type="EMBL" id="SIS44237.1"/>
    </source>
</evidence>
<evidence type="ECO:0000259" key="7">
    <source>
        <dbReference type="Pfam" id="PF00814"/>
    </source>
</evidence>
<evidence type="ECO:0000256" key="5">
    <source>
        <dbReference type="ARBA" id="ARBA00022694"/>
    </source>
</evidence>
<keyword evidence="9" id="KW-1185">Reference proteome</keyword>
<keyword evidence="4" id="KW-0963">Cytoplasm</keyword>
<dbReference type="FunFam" id="3.30.420.40:FF:000097">
    <property type="entry name" value="tRNA threonylcarbamoyladenosine biosynthesis protein TsaB"/>
    <property type="match status" value="1"/>
</dbReference>
<dbReference type="STRING" id="484498.SAMN05421686_101346"/>
<evidence type="ECO:0000256" key="4">
    <source>
        <dbReference type="ARBA" id="ARBA00022490"/>
    </source>
</evidence>
<evidence type="ECO:0000313" key="9">
    <source>
        <dbReference type="Proteomes" id="UP000185639"/>
    </source>
</evidence>
<keyword evidence="5" id="KW-0819">tRNA processing</keyword>
<dbReference type="RefSeq" id="WP_076514180.1">
    <property type="nucleotide sequence ID" value="NZ_FTOH01000001.1"/>
</dbReference>
<dbReference type="InterPro" id="IPR043129">
    <property type="entry name" value="ATPase_NBD"/>
</dbReference>
<dbReference type="PANTHER" id="PTHR11735">
    <property type="entry name" value="TRNA N6-ADENOSINE THREONYLCARBAMOYLTRANSFERASE"/>
    <property type="match status" value="1"/>
</dbReference>
<dbReference type="CDD" id="cd24032">
    <property type="entry name" value="ASKHA_NBD_TsaB"/>
    <property type="match status" value="1"/>
</dbReference>
<organism evidence="8 9">
    <name type="scientific">Thalassolituus maritimus</name>
    <dbReference type="NCBI Taxonomy" id="484498"/>
    <lineage>
        <taxon>Bacteria</taxon>
        <taxon>Pseudomonadati</taxon>
        <taxon>Pseudomonadota</taxon>
        <taxon>Gammaproteobacteria</taxon>
        <taxon>Oceanospirillales</taxon>
        <taxon>Oceanospirillaceae</taxon>
        <taxon>Thalassolituus</taxon>
    </lineage>
</organism>
<gene>
    <name evidence="8" type="ORF">SAMN05421686_101346</name>
</gene>
<comment type="subcellular location">
    <subcellularLocation>
        <location evidence="1">Cytoplasm</location>
    </subcellularLocation>
</comment>
<dbReference type="NCBIfam" id="TIGR03725">
    <property type="entry name" value="T6A_YeaZ"/>
    <property type="match status" value="1"/>
</dbReference>
<proteinExistence type="inferred from homology"/>
<accession>A0A1N7J4R0</accession>
<dbReference type="Pfam" id="PF00814">
    <property type="entry name" value="TsaD"/>
    <property type="match status" value="1"/>
</dbReference>